<feature type="domain" description="Mycothiol-dependent maleylpyruvate isomerase metal-binding" evidence="1">
    <location>
        <begin position="8"/>
        <end position="92"/>
    </location>
</feature>
<dbReference type="EMBL" id="JBHUOF010000040">
    <property type="protein sequence ID" value="MFD2802018.1"/>
    <property type="molecule type" value="Genomic_DNA"/>
</dbReference>
<sequence>MTALALARDERADLAAFLATLTPEEWEQPSLCEGWRVRDVVVHLLSYEDLDRRGLVRQFARGWFRPSRVNQVGVAEYRGRTPDELLERLNTHLTPRGLTAGFGGLIGLLDGLIHHQDIRRALGKPREVPAERLRAVLPLAVVAPPIRGFWRSRGLRVVAEDLDWAKGRGPEVRGNGEPLVMAIAGRRGVVDELTGPGKAKLAARIRE</sequence>
<protein>
    <submittedName>
        <fullName evidence="2">Maleylpyruvate isomerase family mycothiol-dependent enzyme</fullName>
    </submittedName>
</protein>
<keyword evidence="2" id="KW-0413">Isomerase</keyword>
<dbReference type="InterPro" id="IPR024344">
    <property type="entry name" value="MDMPI_metal-binding"/>
</dbReference>
<evidence type="ECO:0000313" key="3">
    <source>
        <dbReference type="Proteomes" id="UP001597478"/>
    </source>
</evidence>
<organism evidence="2 3">
    <name type="scientific">Prauserella oleivorans</name>
    <dbReference type="NCBI Taxonomy" id="1478153"/>
    <lineage>
        <taxon>Bacteria</taxon>
        <taxon>Bacillati</taxon>
        <taxon>Actinomycetota</taxon>
        <taxon>Actinomycetes</taxon>
        <taxon>Pseudonocardiales</taxon>
        <taxon>Pseudonocardiaceae</taxon>
        <taxon>Prauserella</taxon>
    </lineage>
</organism>
<evidence type="ECO:0000313" key="2">
    <source>
        <dbReference type="EMBL" id="MFD2802018.1"/>
    </source>
</evidence>
<comment type="caution">
    <text evidence="2">The sequence shown here is derived from an EMBL/GenBank/DDBJ whole genome shotgun (WGS) entry which is preliminary data.</text>
</comment>
<dbReference type="RefSeq" id="WP_377384289.1">
    <property type="nucleotide sequence ID" value="NZ_JBHSAN010000002.1"/>
</dbReference>
<gene>
    <name evidence="2" type="ORF">ACFS2C_21750</name>
</gene>
<accession>A0ABW5WDB4</accession>
<dbReference type="InterPro" id="IPR017517">
    <property type="entry name" value="Maleyloyr_isom"/>
</dbReference>
<keyword evidence="3" id="KW-1185">Reference proteome</keyword>
<reference evidence="3" key="1">
    <citation type="journal article" date="2019" name="Int. J. Syst. Evol. Microbiol.">
        <title>The Global Catalogue of Microorganisms (GCM) 10K type strain sequencing project: providing services to taxonomists for standard genome sequencing and annotation.</title>
        <authorList>
            <consortium name="The Broad Institute Genomics Platform"/>
            <consortium name="The Broad Institute Genome Sequencing Center for Infectious Disease"/>
            <person name="Wu L."/>
            <person name="Ma J."/>
        </authorList>
    </citation>
    <scope>NUCLEOTIDE SEQUENCE [LARGE SCALE GENOMIC DNA]</scope>
    <source>
        <strain evidence="3">IBRC-M 10906</strain>
    </source>
</reference>
<dbReference type="Gene3D" id="1.20.120.450">
    <property type="entry name" value="dinb family like domain"/>
    <property type="match status" value="1"/>
</dbReference>
<dbReference type="Proteomes" id="UP001597478">
    <property type="component" value="Unassembled WGS sequence"/>
</dbReference>
<dbReference type="InterPro" id="IPR034660">
    <property type="entry name" value="DinB/YfiT-like"/>
</dbReference>
<dbReference type="GO" id="GO:0016853">
    <property type="term" value="F:isomerase activity"/>
    <property type="evidence" value="ECO:0007669"/>
    <property type="project" value="UniProtKB-KW"/>
</dbReference>
<evidence type="ECO:0000259" key="1">
    <source>
        <dbReference type="Pfam" id="PF11716"/>
    </source>
</evidence>
<proteinExistence type="predicted"/>
<dbReference type="Pfam" id="PF11716">
    <property type="entry name" value="MDMPI_N"/>
    <property type="match status" value="1"/>
</dbReference>
<dbReference type="SUPFAM" id="SSF109854">
    <property type="entry name" value="DinB/YfiT-like putative metalloenzymes"/>
    <property type="match status" value="1"/>
</dbReference>
<name>A0ABW5WDB4_9PSEU</name>
<dbReference type="NCBIfam" id="TIGR03083">
    <property type="entry name" value="maleylpyruvate isomerase family mycothiol-dependent enzyme"/>
    <property type="match status" value="1"/>
</dbReference>